<dbReference type="Pfam" id="PF13358">
    <property type="entry name" value="DDE_3"/>
    <property type="match status" value="1"/>
</dbReference>
<comment type="caution">
    <text evidence="2">The sequence shown here is derived from an EMBL/GenBank/DDBJ whole genome shotgun (WGS) entry which is preliminary data.</text>
</comment>
<proteinExistence type="predicted"/>
<protein>
    <recommendedName>
        <fullName evidence="1">Tc1-like transposase DDE domain-containing protein</fullName>
    </recommendedName>
</protein>
<dbReference type="InterPro" id="IPR038717">
    <property type="entry name" value="Tc1-like_DDE_dom"/>
</dbReference>
<dbReference type="Gene3D" id="3.30.420.10">
    <property type="entry name" value="Ribonuclease H-like superfamily/Ribonuclease H"/>
    <property type="match status" value="1"/>
</dbReference>
<feature type="domain" description="Tc1-like transposase DDE" evidence="1">
    <location>
        <begin position="30"/>
        <end position="116"/>
    </location>
</feature>
<reference evidence="2" key="1">
    <citation type="submission" date="2021-02" db="EMBL/GenBank/DDBJ databases">
        <authorList>
            <person name="Nowell W R."/>
        </authorList>
    </citation>
    <scope>NUCLEOTIDE SEQUENCE</scope>
</reference>
<dbReference type="InterPro" id="IPR036397">
    <property type="entry name" value="RNaseH_sf"/>
</dbReference>
<dbReference type="AlphaFoldDB" id="A0A813V1N8"/>
<evidence type="ECO:0000313" key="3">
    <source>
        <dbReference type="EMBL" id="CAF3623156.1"/>
    </source>
</evidence>
<dbReference type="GO" id="GO:0003676">
    <property type="term" value="F:nucleic acid binding"/>
    <property type="evidence" value="ECO:0007669"/>
    <property type="project" value="InterPro"/>
</dbReference>
<organism evidence="2 4">
    <name type="scientific">Didymodactylos carnosus</name>
    <dbReference type="NCBI Taxonomy" id="1234261"/>
    <lineage>
        <taxon>Eukaryota</taxon>
        <taxon>Metazoa</taxon>
        <taxon>Spiralia</taxon>
        <taxon>Gnathifera</taxon>
        <taxon>Rotifera</taxon>
        <taxon>Eurotatoria</taxon>
        <taxon>Bdelloidea</taxon>
        <taxon>Philodinida</taxon>
        <taxon>Philodinidae</taxon>
        <taxon>Didymodactylos</taxon>
    </lineage>
</organism>
<dbReference type="OrthoDB" id="10006939at2759"/>
<gene>
    <name evidence="2" type="ORF">GPM918_LOCUS5306</name>
    <name evidence="3" type="ORF">SRO942_LOCUS5306</name>
</gene>
<dbReference type="EMBL" id="CAJNOQ010000763">
    <property type="protein sequence ID" value="CAF0835933.1"/>
    <property type="molecule type" value="Genomic_DNA"/>
</dbReference>
<sequence length="166" mass="19118">MLVDFQRRKINCLVCVQVVQVLVSSRVGPLVVYQGRVNGARYIDIINQSLPVFTKKMFRRNEKWSFMQDNTPRHKSKFSMARFEMKEMKILECPTTSPDLNSIEKLWDIIDKKLNGVKPTNAQYLEQLIHNICSEIDPTTCQQLVESMLRRLHACISVKGGTSAKS</sequence>
<dbReference type="EMBL" id="CAJOBC010000763">
    <property type="protein sequence ID" value="CAF3623156.1"/>
    <property type="molecule type" value="Genomic_DNA"/>
</dbReference>
<evidence type="ECO:0000313" key="2">
    <source>
        <dbReference type="EMBL" id="CAF0835933.1"/>
    </source>
</evidence>
<dbReference type="Proteomes" id="UP000681722">
    <property type="component" value="Unassembled WGS sequence"/>
</dbReference>
<name>A0A813V1N8_9BILA</name>
<keyword evidence="4" id="KW-1185">Reference proteome</keyword>
<dbReference type="Proteomes" id="UP000663829">
    <property type="component" value="Unassembled WGS sequence"/>
</dbReference>
<evidence type="ECO:0000259" key="1">
    <source>
        <dbReference type="Pfam" id="PF13358"/>
    </source>
</evidence>
<evidence type="ECO:0000313" key="4">
    <source>
        <dbReference type="Proteomes" id="UP000663829"/>
    </source>
</evidence>
<accession>A0A813V1N8</accession>